<dbReference type="EMBL" id="CP047897">
    <property type="protein sequence ID" value="QHL87621.1"/>
    <property type="molecule type" value="Genomic_DNA"/>
</dbReference>
<gene>
    <name evidence="1" type="ORF">GU926_09290</name>
</gene>
<evidence type="ECO:0008006" key="3">
    <source>
        <dbReference type="Google" id="ProtNLM"/>
    </source>
</evidence>
<name>A0A6P1P035_9BACT</name>
<sequence length="194" mass="21611">MDTIRRFSSNSEEELWRQLTLDIARDKNLTSYSAQLLLHDTEVFLDIDIDLGGGFEGGSSSTTFMAPVPTSVPLRFALHEQNWMSEIGKFFGMGDAQLNLPDLDDAFVIKANDPQALAALLSDAKVRETLLEHSNCELKLSVDHDEPDATPFLTFSKDDAILDMVKLQDVYRMVLTLVQKLSPPVTSTTGFDKL</sequence>
<protein>
    <recommendedName>
        <fullName evidence="3">DUF3137 domain-containing protein</fullName>
    </recommendedName>
</protein>
<proteinExistence type="predicted"/>
<evidence type="ECO:0000313" key="2">
    <source>
        <dbReference type="Proteomes" id="UP000464214"/>
    </source>
</evidence>
<keyword evidence="2" id="KW-1185">Reference proteome</keyword>
<dbReference type="RefSeq" id="WP_160691194.1">
    <property type="nucleotide sequence ID" value="NZ_CP047897.1"/>
</dbReference>
<dbReference type="Proteomes" id="UP000464214">
    <property type="component" value="Chromosome"/>
</dbReference>
<organism evidence="1 2">
    <name type="scientific">Nibribacter ruber</name>
    <dbReference type="NCBI Taxonomy" id="2698458"/>
    <lineage>
        <taxon>Bacteria</taxon>
        <taxon>Pseudomonadati</taxon>
        <taxon>Bacteroidota</taxon>
        <taxon>Cytophagia</taxon>
        <taxon>Cytophagales</taxon>
        <taxon>Hymenobacteraceae</taxon>
        <taxon>Nibribacter</taxon>
    </lineage>
</organism>
<evidence type="ECO:0000313" key="1">
    <source>
        <dbReference type="EMBL" id="QHL87621.1"/>
    </source>
</evidence>
<dbReference type="KEGG" id="nib:GU926_09290"/>
<dbReference type="AlphaFoldDB" id="A0A6P1P035"/>
<reference evidence="1 2" key="1">
    <citation type="submission" date="2020-01" db="EMBL/GenBank/DDBJ databases">
        <authorList>
            <person name="Kim M."/>
        </authorList>
    </citation>
    <scope>NUCLEOTIDE SEQUENCE [LARGE SCALE GENOMIC DNA]</scope>
    <source>
        <strain evidence="1 2">BT10</strain>
    </source>
</reference>
<accession>A0A6P1P035</accession>